<dbReference type="Proteomes" id="UP000543419">
    <property type="component" value="Unassembled WGS sequence"/>
</dbReference>
<gene>
    <name evidence="1" type="ORF">G1C97_1828</name>
</gene>
<organism evidence="1 2">
    <name type="scientific">Bifidobacterium olomucense</name>
    <dbReference type="NCBI Taxonomy" id="2675324"/>
    <lineage>
        <taxon>Bacteria</taxon>
        <taxon>Bacillati</taxon>
        <taxon>Actinomycetota</taxon>
        <taxon>Actinomycetes</taxon>
        <taxon>Bifidobacteriales</taxon>
        <taxon>Bifidobacteriaceae</taxon>
        <taxon>Bifidobacterium</taxon>
    </lineage>
</organism>
<evidence type="ECO:0000313" key="2">
    <source>
        <dbReference type="Proteomes" id="UP000543419"/>
    </source>
</evidence>
<name>A0A7Y0EYR6_9BIFI</name>
<dbReference type="RefSeq" id="WP_169241512.1">
    <property type="nucleotide sequence ID" value="NZ_JAAIIG010000009.1"/>
</dbReference>
<keyword evidence="2" id="KW-1185">Reference proteome</keyword>
<accession>A0A7Y0EYR6</accession>
<reference evidence="1 2" key="1">
    <citation type="submission" date="2020-02" db="EMBL/GenBank/DDBJ databases">
        <title>Characterization of phylogenetic diversity of novel bifidobacterial species isolated in Czech ZOOs.</title>
        <authorList>
            <person name="Lugli G.A."/>
            <person name="Vera N.B."/>
            <person name="Ventura M."/>
        </authorList>
    </citation>
    <scope>NUCLEOTIDE SEQUENCE [LARGE SCALE GENOMIC DNA]</scope>
    <source>
        <strain evidence="1 2">DSM 109959</strain>
    </source>
</reference>
<sequence length="123" mass="14172">MKRNPIDKETNQLKGYAVTSLYLYIAEQFHHHGRTYKQLTYAALARHIGLPWVITGDNARLIVMLRAALARMEAIGLVGVKPDTHDTVLVRLLCRPNKLRRYGDDYVWHVFDSEWQPDNGKVA</sequence>
<evidence type="ECO:0000313" key="1">
    <source>
        <dbReference type="EMBL" id="NMM98870.1"/>
    </source>
</evidence>
<comment type="caution">
    <text evidence="1">The sequence shown here is derived from an EMBL/GenBank/DDBJ whole genome shotgun (WGS) entry which is preliminary data.</text>
</comment>
<dbReference type="AlphaFoldDB" id="A0A7Y0EYR6"/>
<protein>
    <submittedName>
        <fullName evidence="1">Uncharacterized protein</fullName>
    </submittedName>
</protein>
<dbReference type="EMBL" id="JAAIIG010000009">
    <property type="protein sequence ID" value="NMM98870.1"/>
    <property type="molecule type" value="Genomic_DNA"/>
</dbReference>
<proteinExistence type="predicted"/>